<name>A0A9E7K5E2_9LILI</name>
<reference evidence="1" key="1">
    <citation type="submission" date="2022-05" db="EMBL/GenBank/DDBJ databases">
        <title>The Musa troglodytarum L. genome provides insights into the mechanism of non-climacteric behaviour and enrichment of carotenoids.</title>
        <authorList>
            <person name="Wang J."/>
        </authorList>
    </citation>
    <scope>NUCLEOTIDE SEQUENCE</scope>
    <source>
        <tissue evidence="1">Leaf</tissue>
    </source>
</reference>
<accession>A0A9E7K5E2</accession>
<organism evidence="1 2">
    <name type="scientific">Musa troglodytarum</name>
    <name type="common">fe'i banana</name>
    <dbReference type="NCBI Taxonomy" id="320322"/>
    <lineage>
        <taxon>Eukaryota</taxon>
        <taxon>Viridiplantae</taxon>
        <taxon>Streptophyta</taxon>
        <taxon>Embryophyta</taxon>
        <taxon>Tracheophyta</taxon>
        <taxon>Spermatophyta</taxon>
        <taxon>Magnoliopsida</taxon>
        <taxon>Liliopsida</taxon>
        <taxon>Zingiberales</taxon>
        <taxon>Musaceae</taxon>
        <taxon>Musa</taxon>
    </lineage>
</organism>
<evidence type="ECO:0000313" key="2">
    <source>
        <dbReference type="Proteomes" id="UP001055439"/>
    </source>
</evidence>
<dbReference type="OrthoDB" id="330772at2759"/>
<dbReference type="EMBL" id="CP097507">
    <property type="protein sequence ID" value="URE05300.1"/>
    <property type="molecule type" value="Genomic_DNA"/>
</dbReference>
<protein>
    <submittedName>
        <fullName evidence="1">Uncharacterized protein</fullName>
    </submittedName>
</protein>
<evidence type="ECO:0000313" key="1">
    <source>
        <dbReference type="EMBL" id="URE05301.1"/>
    </source>
</evidence>
<dbReference type="EMBL" id="CP097507">
    <property type="protein sequence ID" value="URE05301.1"/>
    <property type="molecule type" value="Genomic_DNA"/>
</dbReference>
<dbReference type="Proteomes" id="UP001055439">
    <property type="component" value="Chromosome 5"/>
</dbReference>
<proteinExistence type="predicted"/>
<sequence>MLDQLFGTLEKFCEEDEKLSLRRIEEQYLSNAKKQLERWHDVRNSRRADDLVNLLETMDRELETYKLVTWSQNKEDTRSR</sequence>
<gene>
    <name evidence="1" type="ORF">MUK42_09133</name>
</gene>
<keyword evidence="2" id="KW-1185">Reference proteome</keyword>
<dbReference type="AlphaFoldDB" id="A0A9E7K5E2"/>